<evidence type="ECO:0000313" key="3">
    <source>
        <dbReference type="Proteomes" id="UP000036406"/>
    </source>
</evidence>
<dbReference type="STRING" id="330734.ABA45_07540"/>
<evidence type="ECO:0000313" key="2">
    <source>
        <dbReference type="EMBL" id="AKO52296.1"/>
    </source>
</evidence>
<protein>
    <recommendedName>
        <fullName evidence="4">Sulfatase</fullName>
    </recommendedName>
</protein>
<dbReference type="KEGG" id="mpq:ABA45_07540"/>
<dbReference type="PATRIC" id="fig|330734.3.peg.1584"/>
<keyword evidence="3" id="KW-1185">Reference proteome</keyword>
<feature type="transmembrane region" description="Helical" evidence="1">
    <location>
        <begin position="131"/>
        <end position="155"/>
    </location>
</feature>
<evidence type="ECO:0000256" key="1">
    <source>
        <dbReference type="SAM" id="Phobius"/>
    </source>
</evidence>
<organism evidence="2 3">
    <name type="scientific">Marinobacter psychrophilus</name>
    <dbReference type="NCBI Taxonomy" id="330734"/>
    <lineage>
        <taxon>Bacteria</taxon>
        <taxon>Pseudomonadati</taxon>
        <taxon>Pseudomonadota</taxon>
        <taxon>Gammaproteobacteria</taxon>
        <taxon>Pseudomonadales</taxon>
        <taxon>Marinobacteraceae</taxon>
        <taxon>Marinobacter</taxon>
    </lineage>
</organism>
<dbReference type="RefSeq" id="WP_048385052.1">
    <property type="nucleotide sequence ID" value="NZ_CP011494.1"/>
</dbReference>
<dbReference type="Gene3D" id="3.40.720.10">
    <property type="entry name" value="Alkaline Phosphatase, subunit A"/>
    <property type="match status" value="1"/>
</dbReference>
<accession>A0A0H4I018</accession>
<dbReference type="AlphaFoldDB" id="A0A0H4I018"/>
<sequence>MKRFALTLLLFNALLLALLLPRYPWIPWIAAEALIVCAMFSLLSPSVFTRVLASVVGTLYAVLALFTLSDLLVRQSLGRGLNLYLELGVVGSVVDLMLSNLGTGLSLLILLALLLAFCGLALWISKLLSHLAGGLHSGFGKAALATGVMLVAVSFTPQSVVSLSAAQLTSNQILLAIDTRRSTAEFSQSLANDPAAGEPVALAGLANTDVIFGFIESYGISSLTDDRFTDLIGSRLDKMEAAVSAAGLYMVSGRLGSPVQGGQSWLAHATMLSGQWIDTQLDYEILLASDYPTLIDDMALTGHDTIAVMPAITQDWPEGQAFGYNRIYQSTTMDYQGPPFNWVTMPDQYTWSWFQRSVREQTVGPMFAEVALISSHAPWVPILPVLDDWDSVGDGTAFKQWEGAGETPASLWREPERVREHFALAIDYALNVATGYATRHVDENTLLVLLGDHQPAPLVTGEGASRDVIVHVISGNPELLAPFLATGSNGGGLPSFQLGAKPDVNQEGPSMASVRPFMLKAFRRAPLSTEVASVKGVEQP</sequence>
<dbReference type="SUPFAM" id="SSF53649">
    <property type="entry name" value="Alkaline phosphatase-like"/>
    <property type="match status" value="1"/>
</dbReference>
<reference evidence="2 3" key="1">
    <citation type="submission" date="2015-05" db="EMBL/GenBank/DDBJ databases">
        <title>Complete genome of Marinobacter psychrophilus strain 20041T isolated from sea-ice of the Canadian Basin.</title>
        <authorList>
            <person name="Song L."/>
            <person name="Ren L."/>
            <person name="Yu Y."/>
            <person name="Wang X."/>
        </authorList>
    </citation>
    <scope>NUCLEOTIDE SEQUENCE [LARGE SCALE GENOMIC DNA]</scope>
    <source>
        <strain evidence="2 3">20041</strain>
    </source>
</reference>
<feature type="transmembrane region" description="Helical" evidence="1">
    <location>
        <begin position="47"/>
        <end position="68"/>
    </location>
</feature>
<feature type="transmembrane region" description="Helical" evidence="1">
    <location>
        <begin position="104"/>
        <end position="124"/>
    </location>
</feature>
<evidence type="ECO:0008006" key="4">
    <source>
        <dbReference type="Google" id="ProtNLM"/>
    </source>
</evidence>
<gene>
    <name evidence="2" type="ORF">ABA45_07540</name>
</gene>
<dbReference type="InterPro" id="IPR017850">
    <property type="entry name" value="Alkaline_phosphatase_core_sf"/>
</dbReference>
<keyword evidence="1" id="KW-0472">Membrane</keyword>
<keyword evidence="1" id="KW-1133">Transmembrane helix</keyword>
<dbReference type="EMBL" id="CP011494">
    <property type="protein sequence ID" value="AKO52296.1"/>
    <property type="molecule type" value="Genomic_DNA"/>
</dbReference>
<dbReference type="Proteomes" id="UP000036406">
    <property type="component" value="Chromosome"/>
</dbReference>
<keyword evidence="1" id="KW-0812">Transmembrane</keyword>
<proteinExistence type="predicted"/>
<name>A0A0H4I018_9GAMM</name>